<comment type="caution">
    <text evidence="1">The sequence shown here is derived from an EMBL/GenBank/DDBJ whole genome shotgun (WGS) entry which is preliminary data.</text>
</comment>
<dbReference type="Gene3D" id="3.10.620.30">
    <property type="match status" value="1"/>
</dbReference>
<dbReference type="Proteomes" id="UP000659697">
    <property type="component" value="Unassembled WGS sequence"/>
</dbReference>
<protein>
    <recommendedName>
        <fullName evidence="3">Transglutaminase</fullName>
    </recommendedName>
</protein>
<dbReference type="Pfam" id="PF06035">
    <property type="entry name" value="Peptidase_C93"/>
    <property type="match status" value="1"/>
</dbReference>
<evidence type="ECO:0000313" key="1">
    <source>
        <dbReference type="EMBL" id="GHG75852.1"/>
    </source>
</evidence>
<dbReference type="PANTHER" id="PTHR39327:SF1">
    <property type="entry name" value="BLR5470 PROTEIN"/>
    <property type="match status" value="1"/>
</dbReference>
<dbReference type="PANTHER" id="PTHR39327">
    <property type="match status" value="1"/>
</dbReference>
<accession>A0ABQ3L160</accession>
<proteinExistence type="predicted"/>
<sequence length="173" mass="19451">MLLGLTDLDDLEKLRRVNQFFQNNVRFKSDQALWGVSDYWATPLETLGKGFGDCEDYAIAKYISLRFAGIDDTKLRLIYVRARMGGPHSSVFEPHMVLGYYADPMAEPLILDNLVNTVALASERTDLSPVFSFNSEGLWAGHLSANQAASSPTARLSRWRDVLERMQQDGIGF</sequence>
<dbReference type="InterPro" id="IPR038765">
    <property type="entry name" value="Papain-like_cys_pep_sf"/>
</dbReference>
<name>A0ABQ3L160_9ALTE</name>
<organism evidence="1 2">
    <name type="scientific">Alishewanella longhuensis</name>
    <dbReference type="NCBI Taxonomy" id="1091037"/>
    <lineage>
        <taxon>Bacteria</taxon>
        <taxon>Pseudomonadati</taxon>
        <taxon>Pseudomonadota</taxon>
        <taxon>Gammaproteobacteria</taxon>
        <taxon>Alteromonadales</taxon>
        <taxon>Alteromonadaceae</taxon>
        <taxon>Alishewanella</taxon>
    </lineage>
</organism>
<dbReference type="SUPFAM" id="SSF54001">
    <property type="entry name" value="Cysteine proteinases"/>
    <property type="match status" value="1"/>
</dbReference>
<keyword evidence="2" id="KW-1185">Reference proteome</keyword>
<evidence type="ECO:0000313" key="2">
    <source>
        <dbReference type="Proteomes" id="UP000659697"/>
    </source>
</evidence>
<dbReference type="EMBL" id="BNAO01000009">
    <property type="protein sequence ID" value="GHG75852.1"/>
    <property type="molecule type" value="Genomic_DNA"/>
</dbReference>
<evidence type="ECO:0008006" key="3">
    <source>
        <dbReference type="Google" id="ProtNLM"/>
    </source>
</evidence>
<gene>
    <name evidence="1" type="ORF">GCM10010919_30480</name>
</gene>
<reference evidence="2" key="1">
    <citation type="journal article" date="2019" name="Int. J. Syst. Evol. Microbiol.">
        <title>The Global Catalogue of Microorganisms (GCM) 10K type strain sequencing project: providing services to taxonomists for standard genome sequencing and annotation.</title>
        <authorList>
            <consortium name="The Broad Institute Genomics Platform"/>
            <consortium name="The Broad Institute Genome Sequencing Center for Infectious Disease"/>
            <person name="Wu L."/>
            <person name="Ma J."/>
        </authorList>
    </citation>
    <scope>NUCLEOTIDE SEQUENCE [LARGE SCALE GENOMIC DNA]</scope>
    <source>
        <strain evidence="2">CGMCC 1.7003</strain>
    </source>
</reference>
<dbReference type="InterPro" id="IPR010319">
    <property type="entry name" value="Transglutaminase-like_Cys_pept"/>
</dbReference>